<feature type="transmembrane region" description="Helical" evidence="6">
    <location>
        <begin position="225"/>
        <end position="243"/>
    </location>
</feature>
<dbReference type="SUPFAM" id="SSF55874">
    <property type="entry name" value="ATPase domain of HSP90 chaperone/DNA topoisomerase II/histidine kinase"/>
    <property type="match status" value="1"/>
</dbReference>
<evidence type="ECO:0000256" key="4">
    <source>
        <dbReference type="ARBA" id="ARBA00022777"/>
    </source>
</evidence>
<dbReference type="InterPro" id="IPR036890">
    <property type="entry name" value="HATPase_C_sf"/>
</dbReference>
<dbReference type="InterPro" id="IPR011623">
    <property type="entry name" value="7TMR_DISM_rcpt_extracell_dom1"/>
</dbReference>
<dbReference type="EC" id="2.7.13.3" evidence="2"/>
<dbReference type="InterPro" id="IPR003594">
    <property type="entry name" value="HATPase_dom"/>
</dbReference>
<protein>
    <recommendedName>
        <fullName evidence="2">histidine kinase</fullName>
        <ecNumber evidence="2">2.7.13.3</ecNumber>
    </recommendedName>
</protein>
<feature type="transmembrane region" description="Helical" evidence="6">
    <location>
        <begin position="374"/>
        <end position="391"/>
    </location>
</feature>
<evidence type="ECO:0000256" key="6">
    <source>
        <dbReference type="SAM" id="Phobius"/>
    </source>
</evidence>
<evidence type="ECO:0000256" key="5">
    <source>
        <dbReference type="ARBA" id="ARBA00023012"/>
    </source>
</evidence>
<evidence type="ECO:0000313" key="9">
    <source>
        <dbReference type="EMBL" id="WPC74955.1"/>
    </source>
</evidence>
<keyword evidence="5" id="KW-0902">Two-component regulatory system</keyword>
<keyword evidence="6" id="KW-0812">Transmembrane</keyword>
<feature type="transmembrane region" description="Helical" evidence="6">
    <location>
        <begin position="287"/>
        <end position="308"/>
    </location>
</feature>
<keyword evidence="3" id="KW-0808">Transferase</keyword>
<keyword evidence="10" id="KW-1185">Reference proteome</keyword>
<keyword evidence="9" id="KW-0067">ATP-binding</keyword>
<dbReference type="PANTHER" id="PTHR24421">
    <property type="entry name" value="NITRATE/NITRITE SENSOR PROTEIN NARX-RELATED"/>
    <property type="match status" value="1"/>
</dbReference>
<feature type="transmembrane region" description="Helical" evidence="6">
    <location>
        <begin position="344"/>
        <end position="362"/>
    </location>
</feature>
<dbReference type="InterPro" id="IPR005467">
    <property type="entry name" value="His_kinase_dom"/>
</dbReference>
<dbReference type="PROSITE" id="PS50109">
    <property type="entry name" value="HIS_KIN"/>
    <property type="match status" value="1"/>
</dbReference>
<evidence type="ECO:0000256" key="3">
    <source>
        <dbReference type="ARBA" id="ARBA00022679"/>
    </source>
</evidence>
<dbReference type="InterPro" id="IPR050482">
    <property type="entry name" value="Sensor_HK_TwoCompSys"/>
</dbReference>
<keyword evidence="6" id="KW-0472">Membrane</keyword>
<reference evidence="9 10" key="1">
    <citation type="submission" date="2023-11" db="EMBL/GenBank/DDBJ databases">
        <title>Plant-associative lifestyle of Vibrio porteresiae and its evolutionary dynamics.</title>
        <authorList>
            <person name="Rameshkumar N."/>
            <person name="Kirti K."/>
        </authorList>
    </citation>
    <scope>NUCLEOTIDE SEQUENCE [LARGE SCALE GENOMIC DNA]</scope>
    <source>
        <strain evidence="9 10">MSSRF30</strain>
    </source>
</reference>
<feature type="transmembrane region" description="Helical" evidence="6">
    <location>
        <begin position="196"/>
        <end position="218"/>
    </location>
</feature>
<dbReference type="PANTHER" id="PTHR24421:SF10">
    <property type="entry name" value="NITRATE_NITRITE SENSOR PROTEIN NARQ"/>
    <property type="match status" value="1"/>
</dbReference>
<name>A0ABZ0QGL6_9VIBR</name>
<dbReference type="Pfam" id="PF02518">
    <property type="entry name" value="HATPase_c"/>
    <property type="match status" value="1"/>
</dbReference>
<evidence type="ECO:0000313" key="10">
    <source>
        <dbReference type="Proteomes" id="UP001304071"/>
    </source>
</evidence>
<dbReference type="RefSeq" id="WP_261895324.1">
    <property type="nucleotide sequence ID" value="NZ_AP024895.1"/>
</dbReference>
<comment type="catalytic activity">
    <reaction evidence="1">
        <text>ATP + protein L-histidine = ADP + protein N-phospho-L-histidine.</text>
        <dbReference type="EC" id="2.7.13.3"/>
    </reaction>
</comment>
<evidence type="ECO:0000256" key="2">
    <source>
        <dbReference type="ARBA" id="ARBA00012438"/>
    </source>
</evidence>
<keyword evidence="4" id="KW-0418">Kinase</keyword>
<dbReference type="EMBL" id="CP138203">
    <property type="protein sequence ID" value="WPC74955.1"/>
    <property type="molecule type" value="Genomic_DNA"/>
</dbReference>
<feature type="domain" description="Histidine kinase" evidence="8">
    <location>
        <begin position="544"/>
        <end position="633"/>
    </location>
</feature>
<feature type="transmembrane region" description="Helical" evidence="6">
    <location>
        <begin position="314"/>
        <end position="332"/>
    </location>
</feature>
<gene>
    <name evidence="9" type="ORF">R8Z52_07095</name>
</gene>
<evidence type="ECO:0000256" key="7">
    <source>
        <dbReference type="SAM" id="SignalP"/>
    </source>
</evidence>
<accession>A0ABZ0QGL6</accession>
<feature type="chain" id="PRO_5046488354" description="histidine kinase" evidence="7">
    <location>
        <begin position="23"/>
        <end position="633"/>
    </location>
</feature>
<evidence type="ECO:0000259" key="8">
    <source>
        <dbReference type="PROSITE" id="PS50109"/>
    </source>
</evidence>
<dbReference type="SUPFAM" id="SSF49785">
    <property type="entry name" value="Galactose-binding domain-like"/>
    <property type="match status" value="1"/>
</dbReference>
<feature type="transmembrane region" description="Helical" evidence="6">
    <location>
        <begin position="255"/>
        <end position="275"/>
    </location>
</feature>
<dbReference type="Proteomes" id="UP001304071">
    <property type="component" value="Chromosome 1"/>
</dbReference>
<dbReference type="GO" id="GO:0005524">
    <property type="term" value="F:ATP binding"/>
    <property type="evidence" value="ECO:0007669"/>
    <property type="project" value="UniProtKB-KW"/>
</dbReference>
<dbReference type="CDD" id="cd16917">
    <property type="entry name" value="HATPase_UhpB-NarQ-NarX-like"/>
    <property type="match status" value="1"/>
</dbReference>
<dbReference type="SMART" id="SM00387">
    <property type="entry name" value="HATPase_c"/>
    <property type="match status" value="1"/>
</dbReference>
<sequence>MKWLSLLGLWLCAWLVCSSAWAQAPVNQVNQRCSVQIGDVQAYRSSEPTDMAILTPPAMDAPSQVVTLPNNWSTIWPEYTGVVWYRIPWQWHCADNETQHQPIGIVIRFISMAGAVIFNDHLLWRDKHFSEPLSRSWNRPLYFTVPQSAVLPGENEVWVRVVGLKEQAPGLGKVTFGEAQPQYDVYRHLVWQQRTLFLINLIVSIVFAIIFTFIWWSYRSATANGWYALQTWCWIGFCAHLLMTEGAPFDSSLQIAKINAIFLAAFICTTNIFSWRFINKRWPVWERIIWTVFTVSSVILLVTPYSWLRTLLNIWGPLFMLGYLGNQIAFVTVSIRSKEREHKLIAFCYLLFMGMAINDYLVLIDVRAEDAPLLIPYGSIVTTVMISYLLAKRVANNMLRVTRFSEEMNEAVTKACGELNDQLTQAHLQDIESTRNELRQNFSHDLHDGVGGELVRSIALFEKKQGPLEQQFVLSLLKQMRDDLRQVLDSSANNSMQVPESPRAWLAPLKQRFGNLFDELEIEHSWYITSAWYLAPKSSQCVALGRFIEEALTNVVKHSRAQTVQVTVSYGEQDTLVLSIEDDGVGFNWQALQGTSMGIGLHSMQERIAKIGGNLTIESTSGKTSLMATVPLH</sequence>
<proteinExistence type="predicted"/>
<keyword evidence="6" id="KW-1133">Transmembrane helix</keyword>
<feature type="signal peptide" evidence="7">
    <location>
        <begin position="1"/>
        <end position="22"/>
    </location>
</feature>
<dbReference type="Pfam" id="PF07695">
    <property type="entry name" value="7TMR-DISM_7TM"/>
    <property type="match status" value="1"/>
</dbReference>
<dbReference type="InterPro" id="IPR008979">
    <property type="entry name" value="Galactose-bd-like_sf"/>
</dbReference>
<keyword evidence="9" id="KW-0547">Nucleotide-binding</keyword>
<dbReference type="Gene3D" id="3.30.565.10">
    <property type="entry name" value="Histidine kinase-like ATPase, C-terminal domain"/>
    <property type="match status" value="1"/>
</dbReference>
<organism evidence="9 10">
    <name type="scientific">Vibrio porteresiae DSM 19223</name>
    <dbReference type="NCBI Taxonomy" id="1123496"/>
    <lineage>
        <taxon>Bacteria</taxon>
        <taxon>Pseudomonadati</taxon>
        <taxon>Pseudomonadota</taxon>
        <taxon>Gammaproteobacteria</taxon>
        <taxon>Vibrionales</taxon>
        <taxon>Vibrionaceae</taxon>
        <taxon>Vibrio</taxon>
    </lineage>
</organism>
<evidence type="ECO:0000256" key="1">
    <source>
        <dbReference type="ARBA" id="ARBA00000085"/>
    </source>
</evidence>
<keyword evidence="7" id="KW-0732">Signal</keyword>